<dbReference type="SUPFAM" id="SSF100950">
    <property type="entry name" value="NagB/RpiA/CoA transferase-like"/>
    <property type="match status" value="1"/>
</dbReference>
<gene>
    <name evidence="2" type="ORF">JYP50_19615</name>
</gene>
<dbReference type="Proteomes" id="UP000664303">
    <property type="component" value="Unassembled WGS sequence"/>
</dbReference>
<dbReference type="GO" id="GO:0016787">
    <property type="term" value="F:hydrolase activity"/>
    <property type="evidence" value="ECO:0007669"/>
    <property type="project" value="UniProtKB-KW"/>
</dbReference>
<organism evidence="2 3">
    <name type="scientific">Parahaliea mediterranea</name>
    <dbReference type="NCBI Taxonomy" id="651086"/>
    <lineage>
        <taxon>Bacteria</taxon>
        <taxon>Pseudomonadati</taxon>
        <taxon>Pseudomonadota</taxon>
        <taxon>Gammaproteobacteria</taxon>
        <taxon>Cellvibrionales</taxon>
        <taxon>Halieaceae</taxon>
        <taxon>Parahaliea</taxon>
    </lineage>
</organism>
<name>A0A939DIE9_9GAMM</name>
<dbReference type="InterPro" id="IPR038460">
    <property type="entry name" value="AcetylCoA_hyd_C_sf"/>
</dbReference>
<proteinExistence type="predicted"/>
<dbReference type="InterPro" id="IPR037171">
    <property type="entry name" value="NagB/RpiA_transferase-like"/>
</dbReference>
<keyword evidence="3" id="KW-1185">Reference proteome</keyword>
<feature type="domain" description="Acetyl-CoA hydrolase/transferase C-terminal" evidence="1">
    <location>
        <begin position="424"/>
        <end position="587"/>
    </location>
</feature>
<dbReference type="RefSeq" id="WP_206562267.1">
    <property type="nucleotide sequence ID" value="NZ_JAFKCZ010000019.1"/>
</dbReference>
<reference evidence="2" key="1">
    <citation type="submission" date="2021-02" db="EMBL/GenBank/DDBJ databases">
        <title>PHA producing bacteria isolated from coastal sediment in Guangdong, Shenzhen.</title>
        <authorList>
            <person name="Zheng W."/>
            <person name="Yu S."/>
            <person name="Huang Y."/>
        </authorList>
    </citation>
    <scope>NUCLEOTIDE SEQUENCE</scope>
    <source>
        <strain evidence="2">TN14-10</strain>
    </source>
</reference>
<dbReference type="PANTHER" id="PTHR21432">
    <property type="entry name" value="ACETYL-COA HYDROLASE-RELATED"/>
    <property type="match status" value="1"/>
</dbReference>
<evidence type="ECO:0000259" key="1">
    <source>
        <dbReference type="Pfam" id="PF13336"/>
    </source>
</evidence>
<protein>
    <submittedName>
        <fullName evidence="2">Acetyl-CoA hydrolase</fullName>
    </submittedName>
</protein>
<dbReference type="PANTHER" id="PTHR21432:SF20">
    <property type="entry name" value="ACETYL-COA HYDROLASE"/>
    <property type="match status" value="1"/>
</dbReference>
<dbReference type="GO" id="GO:0006083">
    <property type="term" value="P:acetate metabolic process"/>
    <property type="evidence" value="ECO:0007669"/>
    <property type="project" value="InterPro"/>
</dbReference>
<dbReference type="InterPro" id="IPR046433">
    <property type="entry name" value="ActCoA_hydro"/>
</dbReference>
<dbReference type="AlphaFoldDB" id="A0A939DIE9"/>
<dbReference type="Pfam" id="PF13336">
    <property type="entry name" value="AcetylCoA_hyd_C"/>
    <property type="match status" value="1"/>
</dbReference>
<keyword evidence="2" id="KW-0378">Hydrolase</keyword>
<dbReference type="GO" id="GO:0008775">
    <property type="term" value="F:acetate CoA-transferase activity"/>
    <property type="evidence" value="ECO:0007669"/>
    <property type="project" value="InterPro"/>
</dbReference>
<sequence length="708" mass="77658">MSETLESVEDCVDRTIARVGRRLVLAAPLGLGKPVQLINAFYRRAARDPSISLHILTALSLERPSAPSGLAGKLAGPVLDRVYGDYEELAYMAPLRAGQMPANIRVSEFYFRAGAMKGVRDAQRDYISSNYTHVARDLVGHGVNVVAQLVARRGAAISLSCNPDITGHMASLLRAAGRPCMYLGQVHPELPFMGRDAEVAPGFFDLLVASSSLDRTLFSAPNVTVPLADYAAALHASSLVIDGGTLQVGIGALGDALAQACILRHSRNGDYRGMLGALESPLAGVERERSPFRRGLYVSTEMFVNGMLELIDAGVVSRRVYDNLALQRGLNSGEITEHIDESLFRYCRAQGLLPRVLDHAALEELQYWGILGDDLGLEASGLVLRGDRLRNDMDHPETRSRLLGAARGRVLRHGSVLHGGFFLGPRSFYRRLRELEPERAAQLCMTGVERTNQLLDNVPLYSAQRHNARFINTGMIVSLSGAVASDALEDGTVISGVGGQYNFVAMAHDLPGARSILCVRSTRGEGRKLRSNIVARYAHTTIPRHLRDIVVTEYGIADLRGQSDVEVIKRLLNVADSRFQEALRRQAVASGKLEAGYVVPEAFRDNTPRRLEAALGEFRRAGLLPAYPFGSDLDDTERALAGVLMETRAAMRQPRRAAGLLWRAWRRPLPQQARPYLERLDLGRPVTLRERVLAALIGRQLQEGGYLR</sequence>
<dbReference type="InterPro" id="IPR026888">
    <property type="entry name" value="AcetylCoA_hyd_C"/>
</dbReference>
<dbReference type="EMBL" id="JAFKCZ010000019">
    <property type="protein sequence ID" value="MBN7798818.1"/>
    <property type="molecule type" value="Genomic_DNA"/>
</dbReference>
<evidence type="ECO:0000313" key="2">
    <source>
        <dbReference type="EMBL" id="MBN7798818.1"/>
    </source>
</evidence>
<evidence type="ECO:0000313" key="3">
    <source>
        <dbReference type="Proteomes" id="UP000664303"/>
    </source>
</evidence>
<comment type="caution">
    <text evidence="2">The sequence shown here is derived from an EMBL/GenBank/DDBJ whole genome shotgun (WGS) entry which is preliminary data.</text>
</comment>
<dbReference type="Gene3D" id="3.40.1080.20">
    <property type="entry name" value="Acetyl-CoA hydrolase/transferase C-terminal domain"/>
    <property type="match status" value="1"/>
</dbReference>
<accession>A0A939DIE9</accession>